<keyword evidence="2" id="KW-1185">Reference proteome</keyword>
<reference evidence="1 2" key="1">
    <citation type="journal article" date="2020" name="bioRxiv">
        <title>Whole genome comparisons of ergot fungi reveals the divergence and evolution of species within the genus Claviceps are the result of varying mechanisms driving genome evolution and host range expansion.</title>
        <authorList>
            <person name="Wyka S.A."/>
            <person name="Mondo S.J."/>
            <person name="Liu M."/>
            <person name="Dettman J."/>
            <person name="Nalam V."/>
            <person name="Broders K.D."/>
        </authorList>
    </citation>
    <scope>NUCLEOTIDE SEQUENCE [LARGE SCALE GENOMIC DNA]</scope>
    <source>
        <strain evidence="1 2">CCC 1485</strain>
    </source>
</reference>
<comment type="caution">
    <text evidence="1">The sequence shown here is derived from an EMBL/GenBank/DDBJ whole genome shotgun (WGS) entry which is preliminary data.</text>
</comment>
<accession>A0A9P7MGK0</accession>
<dbReference type="AlphaFoldDB" id="A0A9P7MGK0"/>
<evidence type="ECO:0000313" key="1">
    <source>
        <dbReference type="EMBL" id="KAG5945602.1"/>
    </source>
</evidence>
<organism evidence="1 2">
    <name type="scientific">Claviceps pazoutovae</name>
    <dbReference type="NCBI Taxonomy" id="1649127"/>
    <lineage>
        <taxon>Eukaryota</taxon>
        <taxon>Fungi</taxon>
        <taxon>Dikarya</taxon>
        <taxon>Ascomycota</taxon>
        <taxon>Pezizomycotina</taxon>
        <taxon>Sordariomycetes</taxon>
        <taxon>Hypocreomycetidae</taxon>
        <taxon>Hypocreales</taxon>
        <taxon>Clavicipitaceae</taxon>
        <taxon>Claviceps</taxon>
    </lineage>
</organism>
<dbReference type="Proteomes" id="UP000706124">
    <property type="component" value="Unassembled WGS sequence"/>
</dbReference>
<dbReference type="EMBL" id="SRPO01000044">
    <property type="protein sequence ID" value="KAG5945602.1"/>
    <property type="molecule type" value="Genomic_DNA"/>
</dbReference>
<protein>
    <submittedName>
        <fullName evidence="1">Uncharacterized protein</fullName>
    </submittedName>
</protein>
<proteinExistence type="predicted"/>
<evidence type="ECO:0000313" key="2">
    <source>
        <dbReference type="Proteomes" id="UP000706124"/>
    </source>
</evidence>
<name>A0A9P7MGK0_9HYPO</name>
<gene>
    <name evidence="1" type="ORF">E4U60_005140</name>
</gene>
<sequence length="73" mass="7813">MAGITYWEVGQSRKLNKDIHNSTGPRFGALPNAATSTLIGPLVSLAPQFTLLLEAVSSGEALDRFRRGATVEL</sequence>